<dbReference type="EMBL" id="AKHW03005127">
    <property type="protein sequence ID" value="KYO27725.1"/>
    <property type="molecule type" value="Genomic_DNA"/>
</dbReference>
<accession>A0A151MT83</accession>
<sequence>MEQLGTQEQVPGSHRAQGLLMVAALEYSSMMVLFPGSSQDLGAELQLQLDLSSLNIFLGIVKSMEHGMQEQVESSDTMEVKVQKLEPETMPSTSWEPSLVFDPLECC</sequence>
<proteinExistence type="predicted"/>
<comment type="caution">
    <text evidence="1">The sequence shown here is derived from an EMBL/GenBank/DDBJ whole genome shotgun (WGS) entry which is preliminary data.</text>
</comment>
<name>A0A151MT83_ALLMI</name>
<evidence type="ECO:0000313" key="1">
    <source>
        <dbReference type="EMBL" id="KYO27725.1"/>
    </source>
</evidence>
<gene>
    <name evidence="1" type="ORF">Y1Q_0005279</name>
</gene>
<reference evidence="1 2" key="1">
    <citation type="journal article" date="2012" name="Genome Biol.">
        <title>Sequencing three crocodilian genomes to illuminate the evolution of archosaurs and amniotes.</title>
        <authorList>
            <person name="St John J.A."/>
            <person name="Braun E.L."/>
            <person name="Isberg S.R."/>
            <person name="Miles L.G."/>
            <person name="Chong A.Y."/>
            <person name="Gongora J."/>
            <person name="Dalzell P."/>
            <person name="Moran C."/>
            <person name="Bed'hom B."/>
            <person name="Abzhanov A."/>
            <person name="Burgess S.C."/>
            <person name="Cooksey A.M."/>
            <person name="Castoe T.A."/>
            <person name="Crawford N.G."/>
            <person name="Densmore L.D."/>
            <person name="Drew J.C."/>
            <person name="Edwards S.V."/>
            <person name="Faircloth B.C."/>
            <person name="Fujita M.K."/>
            <person name="Greenwold M.J."/>
            <person name="Hoffmann F.G."/>
            <person name="Howard J.M."/>
            <person name="Iguchi T."/>
            <person name="Janes D.E."/>
            <person name="Khan S.Y."/>
            <person name="Kohno S."/>
            <person name="de Koning A.J."/>
            <person name="Lance S.L."/>
            <person name="McCarthy F.M."/>
            <person name="McCormack J.E."/>
            <person name="Merchant M.E."/>
            <person name="Peterson D.G."/>
            <person name="Pollock D.D."/>
            <person name="Pourmand N."/>
            <person name="Raney B.J."/>
            <person name="Roessler K.A."/>
            <person name="Sanford J.R."/>
            <person name="Sawyer R.H."/>
            <person name="Schmidt C.J."/>
            <person name="Triplett E.W."/>
            <person name="Tuberville T.D."/>
            <person name="Venegas-Anaya M."/>
            <person name="Howard J.T."/>
            <person name="Jarvis E.D."/>
            <person name="Guillette L.J.Jr."/>
            <person name="Glenn T.C."/>
            <person name="Green R.E."/>
            <person name="Ray D.A."/>
        </authorList>
    </citation>
    <scope>NUCLEOTIDE SEQUENCE [LARGE SCALE GENOMIC DNA]</scope>
    <source>
        <strain evidence="1">KSC_2009_1</strain>
    </source>
</reference>
<evidence type="ECO:0000313" key="2">
    <source>
        <dbReference type="Proteomes" id="UP000050525"/>
    </source>
</evidence>
<protein>
    <submittedName>
        <fullName evidence="1">Uncharacterized protein</fullName>
    </submittedName>
</protein>
<keyword evidence="2" id="KW-1185">Reference proteome</keyword>
<organism evidence="1 2">
    <name type="scientific">Alligator mississippiensis</name>
    <name type="common">American alligator</name>
    <dbReference type="NCBI Taxonomy" id="8496"/>
    <lineage>
        <taxon>Eukaryota</taxon>
        <taxon>Metazoa</taxon>
        <taxon>Chordata</taxon>
        <taxon>Craniata</taxon>
        <taxon>Vertebrata</taxon>
        <taxon>Euteleostomi</taxon>
        <taxon>Archelosauria</taxon>
        <taxon>Archosauria</taxon>
        <taxon>Crocodylia</taxon>
        <taxon>Alligatoridae</taxon>
        <taxon>Alligatorinae</taxon>
        <taxon>Alligator</taxon>
    </lineage>
</organism>
<dbReference type="Proteomes" id="UP000050525">
    <property type="component" value="Unassembled WGS sequence"/>
</dbReference>
<dbReference type="AlphaFoldDB" id="A0A151MT83"/>